<organism evidence="3 4">
    <name type="scientific">Dermatophagoides farinae</name>
    <name type="common">American house dust mite</name>
    <dbReference type="NCBI Taxonomy" id="6954"/>
    <lineage>
        <taxon>Eukaryota</taxon>
        <taxon>Metazoa</taxon>
        <taxon>Ecdysozoa</taxon>
        <taxon>Arthropoda</taxon>
        <taxon>Chelicerata</taxon>
        <taxon>Arachnida</taxon>
        <taxon>Acari</taxon>
        <taxon>Acariformes</taxon>
        <taxon>Sarcoptiformes</taxon>
        <taxon>Astigmata</taxon>
        <taxon>Psoroptidia</taxon>
        <taxon>Analgoidea</taxon>
        <taxon>Pyroglyphidae</taxon>
        <taxon>Dermatophagoidinae</taxon>
        <taxon>Dermatophagoides</taxon>
    </lineage>
</organism>
<proteinExistence type="predicted"/>
<dbReference type="EMBL" id="SDOV01000007">
    <property type="protein sequence ID" value="KAH7639073.1"/>
    <property type="molecule type" value="Genomic_DNA"/>
</dbReference>
<feature type="chain" id="PRO_5038276972" evidence="1">
    <location>
        <begin position="22"/>
        <end position="140"/>
    </location>
</feature>
<reference evidence="3" key="1">
    <citation type="submission" date="2013-05" db="EMBL/GenBank/DDBJ databases">
        <authorList>
            <person name="Yim A.K.Y."/>
            <person name="Chan T.F."/>
            <person name="Ji K.M."/>
            <person name="Liu X.Y."/>
            <person name="Zhou J.W."/>
            <person name="Li R.Q."/>
            <person name="Yang K.Y."/>
            <person name="Li J."/>
            <person name="Li M."/>
            <person name="Law P.T.W."/>
            <person name="Wu Y.L."/>
            <person name="Cai Z.L."/>
            <person name="Qin H."/>
            <person name="Bao Y."/>
            <person name="Leung R.K.K."/>
            <person name="Ng P.K.S."/>
            <person name="Zou J."/>
            <person name="Zhong X.J."/>
            <person name="Ran P.X."/>
            <person name="Zhong N.S."/>
            <person name="Liu Z.G."/>
            <person name="Tsui S.K.W."/>
        </authorList>
    </citation>
    <scope>NUCLEOTIDE SEQUENCE</scope>
    <source>
        <strain evidence="3">Derf</strain>
        <tissue evidence="3">Whole organism</tissue>
    </source>
</reference>
<keyword evidence="4" id="KW-1185">Reference proteome</keyword>
<reference evidence="2" key="3">
    <citation type="journal article" date="2021" name="World Allergy Organ. J.">
        <title>Chromosome-level assembly of Dermatophagoides farinae genome and transcriptome reveals two novel allergens Der f 37 and Der f 39.</title>
        <authorList>
            <person name="Chen J."/>
            <person name="Cai Z."/>
            <person name="Fan D."/>
            <person name="Hu J."/>
            <person name="Hou Y."/>
            <person name="He Y."/>
            <person name="Zhang Z."/>
            <person name="Zhao Z."/>
            <person name="Gao P."/>
            <person name="Hu W."/>
            <person name="Sun J."/>
            <person name="Li J."/>
            <person name="Ji K."/>
        </authorList>
    </citation>
    <scope>NUCLEOTIDE SEQUENCE</scope>
    <source>
        <strain evidence="2">JKM2019</strain>
    </source>
</reference>
<reference evidence="2" key="2">
    <citation type="submission" date="2020-06" db="EMBL/GenBank/DDBJ databases">
        <authorList>
            <person name="Ji K."/>
            <person name="Li J."/>
        </authorList>
    </citation>
    <scope>NUCLEOTIDE SEQUENCE</scope>
    <source>
        <strain evidence="2">JKM2019</strain>
        <tissue evidence="2">Whole body</tissue>
    </source>
</reference>
<evidence type="ECO:0000256" key="1">
    <source>
        <dbReference type="SAM" id="SignalP"/>
    </source>
</evidence>
<evidence type="ECO:0000313" key="2">
    <source>
        <dbReference type="EMBL" id="KAH7639073.1"/>
    </source>
</evidence>
<feature type="signal peptide" evidence="1">
    <location>
        <begin position="1"/>
        <end position="21"/>
    </location>
</feature>
<dbReference type="Proteomes" id="UP000790347">
    <property type="component" value="Unassembled WGS sequence"/>
</dbReference>
<comment type="caution">
    <text evidence="3">The sequence shown here is derived from an EMBL/GenBank/DDBJ whole genome shotgun (WGS) entry which is preliminary data.</text>
</comment>
<protein>
    <submittedName>
        <fullName evidence="3">Uncharacterized protein</fullName>
    </submittedName>
</protein>
<sequence>MNFKTICPLILLMNLTIFSIGSDGFFLTHRFDHNGDDSDDDHNHVQSSDDITTTETTVEFDLKQSNVDNNDGDKNLKTEAADQFFNSMDLMIDKLCANLRQLHSELKTHFRMWRKFRDIIYRSNSWSIFNMIYRRFWNRS</sequence>
<dbReference type="EMBL" id="ASGP02000002">
    <property type="protein sequence ID" value="KAH9522481.1"/>
    <property type="molecule type" value="Genomic_DNA"/>
</dbReference>
<accession>A0A922I5H2</accession>
<evidence type="ECO:0000313" key="4">
    <source>
        <dbReference type="Proteomes" id="UP000790347"/>
    </source>
</evidence>
<dbReference type="AlphaFoldDB" id="A0A922I5H2"/>
<reference evidence="3" key="4">
    <citation type="journal article" date="2022" name="Res Sq">
        <title>Comparative Genomics Reveals Insights into the Divergent Evolution of Astigmatic Mites and Household Pest Adaptations.</title>
        <authorList>
            <person name="Xiong Q."/>
            <person name="Wan A.T.-Y."/>
            <person name="Liu X.-Y."/>
            <person name="Fung C.S.-H."/>
            <person name="Xiao X."/>
            <person name="Malainual N."/>
            <person name="Hou J."/>
            <person name="Wang L."/>
            <person name="Wang M."/>
            <person name="Yang K."/>
            <person name="Cui Y."/>
            <person name="Leung E."/>
            <person name="Nong W."/>
            <person name="Shin S.-K."/>
            <person name="Au S."/>
            <person name="Jeong K.Y."/>
            <person name="Chew F.T."/>
            <person name="Hui J."/>
            <person name="Leung T.F."/>
            <person name="Tungtrongchitr A."/>
            <person name="Zhong N."/>
            <person name="Liu Z."/>
            <person name="Tsui S."/>
        </authorList>
    </citation>
    <scope>NUCLEOTIDE SEQUENCE</scope>
    <source>
        <strain evidence="3">Derf</strain>
        <tissue evidence="3">Whole organism</tissue>
    </source>
</reference>
<name>A0A922I5H2_DERFA</name>
<dbReference type="Proteomes" id="UP000828236">
    <property type="component" value="Unassembled WGS sequence"/>
</dbReference>
<gene>
    <name evidence="3" type="ORF">DERF_006047</name>
    <name evidence="2" type="ORF">HUG17_3106</name>
</gene>
<keyword evidence="1" id="KW-0732">Signal</keyword>
<evidence type="ECO:0000313" key="3">
    <source>
        <dbReference type="EMBL" id="KAH9522481.1"/>
    </source>
</evidence>